<sequence>MVRPPCCDKTVKKGPWTPEEDIVLVSWAAIAAYLPQRTDNDIKNYWNTHLKKKLNKHQSCGDAMMAKGQWEKALSTDLHMAKRALSEALSVESKPFRGAAQYCSCMTKPGDQQAPSTSTSYASSTENISRLLQGWMNNSSKSSTASTSGNYNIVHASTSERLVEGESKPADSATDLMPLQSLETWLFDDQNIGEVTVNDDLLGMSMNETADLF</sequence>
<evidence type="ECO:0000259" key="5">
    <source>
        <dbReference type="PROSITE" id="PS51294"/>
    </source>
</evidence>
<dbReference type="GO" id="GO:0003677">
    <property type="term" value="F:DNA binding"/>
    <property type="evidence" value="ECO:0007669"/>
    <property type="project" value="UniProtKB-KW"/>
</dbReference>
<dbReference type="Gene3D" id="1.10.10.60">
    <property type="entry name" value="Homeodomain-like"/>
    <property type="match status" value="1"/>
</dbReference>
<protein>
    <submittedName>
        <fullName evidence="6">Uncharacterized protein</fullName>
    </submittedName>
</protein>
<comment type="caution">
    <text evidence="6">The sequence shown here is derived from an EMBL/GenBank/DDBJ whole genome shotgun (WGS) entry which is preliminary data.</text>
</comment>
<evidence type="ECO:0000256" key="3">
    <source>
        <dbReference type="ARBA" id="ARBA00023242"/>
    </source>
</evidence>
<dbReference type="InterPro" id="IPR015495">
    <property type="entry name" value="Myb_TF_plants"/>
</dbReference>
<dbReference type="GO" id="GO:0009733">
    <property type="term" value="P:response to auxin"/>
    <property type="evidence" value="ECO:0007669"/>
    <property type="project" value="TreeGrafter"/>
</dbReference>
<evidence type="ECO:0000313" key="7">
    <source>
        <dbReference type="Proteomes" id="UP001085076"/>
    </source>
</evidence>
<dbReference type="InterPro" id="IPR001005">
    <property type="entry name" value="SANT/Myb"/>
</dbReference>
<dbReference type="GO" id="GO:0005634">
    <property type="term" value="C:nucleus"/>
    <property type="evidence" value="ECO:0007669"/>
    <property type="project" value="UniProtKB-SubCell"/>
</dbReference>
<accession>A0A9D5DDM4</accession>
<gene>
    <name evidence="6" type="ORF">J5N97_006668</name>
</gene>
<dbReference type="PROSITE" id="PS51294">
    <property type="entry name" value="HTH_MYB"/>
    <property type="match status" value="1"/>
</dbReference>
<reference evidence="6" key="1">
    <citation type="submission" date="2021-03" db="EMBL/GenBank/DDBJ databases">
        <authorList>
            <person name="Li Z."/>
            <person name="Yang C."/>
        </authorList>
    </citation>
    <scope>NUCLEOTIDE SEQUENCE</scope>
    <source>
        <strain evidence="6">Dzin_1.0</strain>
        <tissue evidence="6">Leaf</tissue>
    </source>
</reference>
<dbReference type="PANTHER" id="PTHR10641">
    <property type="entry name" value="MYB FAMILY TRANSCRIPTION FACTOR"/>
    <property type="match status" value="1"/>
</dbReference>
<dbReference type="AlphaFoldDB" id="A0A9D5DDM4"/>
<dbReference type="InterPro" id="IPR009057">
    <property type="entry name" value="Homeodomain-like_sf"/>
</dbReference>
<evidence type="ECO:0000256" key="1">
    <source>
        <dbReference type="ARBA" id="ARBA00004123"/>
    </source>
</evidence>
<dbReference type="InterPro" id="IPR017930">
    <property type="entry name" value="Myb_dom"/>
</dbReference>
<dbReference type="CDD" id="cd00167">
    <property type="entry name" value="SANT"/>
    <property type="match status" value="1"/>
</dbReference>
<evidence type="ECO:0000259" key="4">
    <source>
        <dbReference type="PROSITE" id="PS50090"/>
    </source>
</evidence>
<keyword evidence="7" id="KW-1185">Reference proteome</keyword>
<proteinExistence type="predicted"/>
<reference evidence="6" key="2">
    <citation type="journal article" date="2022" name="Hortic Res">
        <title>The genome of Dioscorea zingiberensis sheds light on the biosynthesis, origin and evolution of the medicinally important diosgenin saponins.</title>
        <authorList>
            <person name="Li Y."/>
            <person name="Tan C."/>
            <person name="Li Z."/>
            <person name="Guo J."/>
            <person name="Li S."/>
            <person name="Chen X."/>
            <person name="Wang C."/>
            <person name="Dai X."/>
            <person name="Yang H."/>
            <person name="Song W."/>
            <person name="Hou L."/>
            <person name="Xu J."/>
            <person name="Tong Z."/>
            <person name="Xu A."/>
            <person name="Yuan X."/>
            <person name="Wang W."/>
            <person name="Yang Q."/>
            <person name="Chen L."/>
            <person name="Sun Z."/>
            <person name="Wang K."/>
            <person name="Pan B."/>
            <person name="Chen J."/>
            <person name="Bao Y."/>
            <person name="Liu F."/>
            <person name="Qi X."/>
            <person name="Gang D.R."/>
            <person name="Wen J."/>
            <person name="Li J."/>
        </authorList>
    </citation>
    <scope>NUCLEOTIDE SEQUENCE</scope>
    <source>
        <strain evidence="6">Dzin_1.0</strain>
    </source>
</reference>
<organism evidence="6 7">
    <name type="scientific">Dioscorea zingiberensis</name>
    <dbReference type="NCBI Taxonomy" id="325984"/>
    <lineage>
        <taxon>Eukaryota</taxon>
        <taxon>Viridiplantae</taxon>
        <taxon>Streptophyta</taxon>
        <taxon>Embryophyta</taxon>
        <taxon>Tracheophyta</taxon>
        <taxon>Spermatophyta</taxon>
        <taxon>Magnoliopsida</taxon>
        <taxon>Liliopsida</taxon>
        <taxon>Dioscoreales</taxon>
        <taxon>Dioscoreaceae</taxon>
        <taxon>Dioscorea</taxon>
    </lineage>
</organism>
<dbReference type="PROSITE" id="PS50090">
    <property type="entry name" value="MYB_LIKE"/>
    <property type="match status" value="1"/>
</dbReference>
<keyword evidence="2" id="KW-0238">DNA-binding</keyword>
<dbReference type="Pfam" id="PF00249">
    <property type="entry name" value="Myb_DNA-binding"/>
    <property type="match status" value="1"/>
</dbReference>
<evidence type="ECO:0000256" key="2">
    <source>
        <dbReference type="ARBA" id="ARBA00023125"/>
    </source>
</evidence>
<evidence type="ECO:0000313" key="6">
    <source>
        <dbReference type="EMBL" id="KAJ0988312.1"/>
    </source>
</evidence>
<dbReference type="PANTHER" id="PTHR10641:SF1356">
    <property type="entry name" value="OS07G0484700 PROTEIN"/>
    <property type="match status" value="1"/>
</dbReference>
<keyword evidence="3" id="KW-0539">Nucleus</keyword>
<feature type="domain" description="Myb-like" evidence="4">
    <location>
        <begin position="8"/>
        <end position="50"/>
    </location>
</feature>
<feature type="domain" description="HTH myb-type" evidence="5">
    <location>
        <begin position="8"/>
        <end position="54"/>
    </location>
</feature>
<comment type="subcellular location">
    <subcellularLocation>
        <location evidence="1">Nucleus</location>
    </subcellularLocation>
</comment>
<dbReference type="SUPFAM" id="SSF46689">
    <property type="entry name" value="Homeodomain-like"/>
    <property type="match status" value="1"/>
</dbReference>
<dbReference type="Proteomes" id="UP001085076">
    <property type="component" value="Miscellaneous, Linkage group lg01"/>
</dbReference>
<name>A0A9D5DDM4_9LILI</name>
<dbReference type="SMART" id="SM00717">
    <property type="entry name" value="SANT"/>
    <property type="match status" value="1"/>
</dbReference>
<dbReference type="OrthoDB" id="2143914at2759"/>
<dbReference type="EMBL" id="JAGGNH010000001">
    <property type="protein sequence ID" value="KAJ0988312.1"/>
    <property type="molecule type" value="Genomic_DNA"/>
</dbReference>